<sequence length="97" mass="11280">MREGLKRVIVRFFRADSGNEPVRKWLKNLTPEDRKVIGVDLQTLEFGWPVGMPLCRSLSTWTGLWEVRSNLTGGRIVRVLFCVRKEELVLLHGFIKK</sequence>
<dbReference type="Pfam" id="PF05973">
    <property type="entry name" value="Gp49"/>
    <property type="match status" value="1"/>
</dbReference>
<dbReference type="RefSeq" id="WP_096895741.1">
    <property type="nucleotide sequence ID" value="NZ_BAOS01000029.1"/>
</dbReference>
<dbReference type="InterPro" id="IPR009241">
    <property type="entry name" value="HigB-like"/>
</dbReference>
<protein>
    <submittedName>
        <fullName evidence="1">Phage-related protein</fullName>
    </submittedName>
</protein>
<comment type="caution">
    <text evidence="1">The sequence shown here is derived from an EMBL/GenBank/DDBJ whole genome shotgun (WGS) entry which is preliminary data.</text>
</comment>
<dbReference type="EMBL" id="BAOS01000029">
    <property type="protein sequence ID" value="GAX62362.1"/>
    <property type="molecule type" value="Genomic_DNA"/>
</dbReference>
<organism evidence="1 2">
    <name type="scientific">Candidatus Scalindua japonica</name>
    <dbReference type="NCBI Taxonomy" id="1284222"/>
    <lineage>
        <taxon>Bacteria</taxon>
        <taxon>Pseudomonadati</taxon>
        <taxon>Planctomycetota</taxon>
        <taxon>Candidatus Brocadiia</taxon>
        <taxon>Candidatus Brocadiales</taxon>
        <taxon>Candidatus Scalinduaceae</taxon>
        <taxon>Candidatus Scalindua</taxon>
    </lineage>
</organism>
<dbReference type="AlphaFoldDB" id="A0A286U2K3"/>
<evidence type="ECO:0000313" key="2">
    <source>
        <dbReference type="Proteomes" id="UP000218542"/>
    </source>
</evidence>
<name>A0A286U2K3_9BACT</name>
<evidence type="ECO:0000313" key="1">
    <source>
        <dbReference type="EMBL" id="GAX62362.1"/>
    </source>
</evidence>
<proteinExistence type="predicted"/>
<accession>A0A286U2K3</accession>
<feature type="non-terminal residue" evidence="1">
    <location>
        <position position="97"/>
    </location>
</feature>
<keyword evidence="2" id="KW-1185">Reference proteome</keyword>
<reference evidence="2" key="1">
    <citation type="journal article" date="2017" name="Environ. Microbiol. Rep.">
        <title>Genetic Diversity of Marine Anaerobic Ammonium-Oxidizing Bacteria as Revealed by Genomic and Proteomic Analyses of 'Candidatus Scalindua japonica'.</title>
        <authorList>
            <person name="Oshiki M."/>
            <person name="Mizuto K."/>
            <person name="Kimura Z."/>
            <person name="Kindaichi T."/>
            <person name="Satoh H."/>
            <person name="Okabe S."/>
        </authorList>
    </citation>
    <scope>NUCLEOTIDE SEQUENCE [LARGE SCALE GENOMIC DNA]</scope>
    <source>
        <strain evidence="2">husup-a2</strain>
    </source>
</reference>
<dbReference type="Proteomes" id="UP000218542">
    <property type="component" value="Unassembled WGS sequence"/>
</dbReference>
<dbReference type="OrthoDB" id="573082at2"/>
<gene>
    <name evidence="1" type="ORF">SCALIN_C29_0151</name>
</gene>